<keyword evidence="8 14" id="KW-0068">Autocatalytic cleavage</keyword>
<dbReference type="EC" id="2.3.1.1" evidence="14"/>
<feature type="active site" description="Nucleophile" evidence="14">
    <location>
        <position position="188"/>
    </location>
</feature>
<evidence type="ECO:0000256" key="1">
    <source>
        <dbReference type="ARBA" id="ARBA00004496"/>
    </source>
</evidence>
<comment type="catalytic activity">
    <reaction evidence="12 14">
        <text>N(2)-acetyl-L-ornithine + L-glutamate = N-acetyl-L-glutamate + L-ornithine</text>
        <dbReference type="Rhea" id="RHEA:15349"/>
        <dbReference type="ChEBI" id="CHEBI:29985"/>
        <dbReference type="ChEBI" id="CHEBI:44337"/>
        <dbReference type="ChEBI" id="CHEBI:46911"/>
        <dbReference type="ChEBI" id="CHEBI:57805"/>
        <dbReference type="EC" id="2.3.1.35"/>
    </reaction>
</comment>
<gene>
    <name evidence="14 15" type="primary">argJ</name>
    <name evidence="15" type="ORF">FWJ32_01735</name>
</gene>
<feature type="binding site" evidence="14">
    <location>
        <position position="177"/>
    </location>
    <ligand>
        <name>substrate</name>
    </ligand>
</feature>
<evidence type="ECO:0000256" key="8">
    <source>
        <dbReference type="ARBA" id="ARBA00022813"/>
    </source>
</evidence>
<reference evidence="15 16" key="1">
    <citation type="submission" date="2019-08" db="EMBL/GenBank/DDBJ databases">
        <title>Calorimonas adulescens gen. nov., sp. nov., an anaerobic thermophilic bacterium from Sakhalin hot spring.</title>
        <authorList>
            <person name="Khomyakova M.A."/>
            <person name="Merkel A.Y."/>
            <person name="Novikov A."/>
            <person name="Bonch-Osmolovskaya E.A."/>
            <person name="Slobodkin A.I."/>
        </authorList>
    </citation>
    <scope>NUCLEOTIDE SEQUENCE [LARGE SCALE GENOMIC DNA]</scope>
    <source>
        <strain evidence="15 16">A05MB</strain>
    </source>
</reference>
<evidence type="ECO:0000313" key="16">
    <source>
        <dbReference type="Proteomes" id="UP000322976"/>
    </source>
</evidence>
<comment type="function">
    <text evidence="13 14">Catalyzes two activities which are involved in the cyclic version of arginine biosynthesis: the synthesis of N-acetylglutamate from glutamate and acetyl-CoA as the acetyl donor, and of ornithine by transacetylation between N(2)-acetylornithine and glutamate.</text>
</comment>
<evidence type="ECO:0000256" key="4">
    <source>
        <dbReference type="ARBA" id="ARBA00022490"/>
    </source>
</evidence>
<dbReference type="NCBIfam" id="NF003802">
    <property type="entry name" value="PRK05388.1"/>
    <property type="match status" value="1"/>
</dbReference>
<evidence type="ECO:0000256" key="2">
    <source>
        <dbReference type="ARBA" id="ARBA00006774"/>
    </source>
</evidence>
<dbReference type="Gene3D" id="3.30.2330.10">
    <property type="entry name" value="arginine biosynthesis bifunctional protein suprefamily"/>
    <property type="match status" value="1"/>
</dbReference>
<comment type="catalytic activity">
    <reaction evidence="11 14">
        <text>L-glutamate + acetyl-CoA = N-acetyl-L-glutamate + CoA + H(+)</text>
        <dbReference type="Rhea" id="RHEA:24292"/>
        <dbReference type="ChEBI" id="CHEBI:15378"/>
        <dbReference type="ChEBI" id="CHEBI:29985"/>
        <dbReference type="ChEBI" id="CHEBI:44337"/>
        <dbReference type="ChEBI" id="CHEBI:57287"/>
        <dbReference type="ChEBI" id="CHEBI:57288"/>
        <dbReference type="EC" id="2.3.1.1"/>
    </reaction>
</comment>
<dbReference type="RefSeq" id="WP_149544243.1">
    <property type="nucleotide sequence ID" value="NZ_VTPS01000001.1"/>
</dbReference>
<feature type="site" description="Involved in the stabilization of negative charge on the oxyanion by the formation of the oxyanion hole" evidence="14">
    <location>
        <position position="115"/>
    </location>
</feature>
<evidence type="ECO:0000256" key="7">
    <source>
        <dbReference type="ARBA" id="ARBA00022679"/>
    </source>
</evidence>
<comment type="subunit">
    <text evidence="3 14">Heterotetramer of two alpha and two beta chains.</text>
</comment>
<dbReference type="SUPFAM" id="SSF56266">
    <property type="entry name" value="DmpA/ArgJ-like"/>
    <property type="match status" value="1"/>
</dbReference>
<dbReference type="GO" id="GO:0004042">
    <property type="term" value="F:L-glutamate N-acetyltransferase activity"/>
    <property type="evidence" value="ECO:0007669"/>
    <property type="project" value="UniProtKB-UniRule"/>
</dbReference>
<dbReference type="CDD" id="cd02152">
    <property type="entry name" value="OAT"/>
    <property type="match status" value="1"/>
</dbReference>
<evidence type="ECO:0000256" key="11">
    <source>
        <dbReference type="ARBA" id="ARBA00048372"/>
    </source>
</evidence>
<evidence type="ECO:0000256" key="5">
    <source>
        <dbReference type="ARBA" id="ARBA00022571"/>
    </source>
</evidence>
<dbReference type="PANTHER" id="PTHR23100">
    <property type="entry name" value="ARGININE BIOSYNTHESIS BIFUNCTIONAL PROTEIN ARGJ"/>
    <property type="match status" value="1"/>
</dbReference>
<feature type="site" description="Cleavage; by autolysis" evidence="14">
    <location>
        <begin position="187"/>
        <end position="188"/>
    </location>
</feature>
<dbReference type="Gene3D" id="3.10.20.340">
    <property type="entry name" value="ArgJ beta chain, C-terminal domain"/>
    <property type="match status" value="1"/>
</dbReference>
<evidence type="ECO:0000313" key="15">
    <source>
        <dbReference type="EMBL" id="TZE83624.1"/>
    </source>
</evidence>
<comment type="caution">
    <text evidence="15">The sequence shown here is derived from an EMBL/GenBank/DDBJ whole genome shotgun (WGS) entry which is preliminary data.</text>
</comment>
<dbReference type="AlphaFoldDB" id="A0A5D8QHF0"/>
<keyword evidence="16" id="KW-1185">Reference proteome</keyword>
<dbReference type="UniPathway" id="UPA00068">
    <property type="reaction ID" value="UER00106"/>
</dbReference>
<evidence type="ECO:0000256" key="10">
    <source>
        <dbReference type="ARBA" id="ARBA00023315"/>
    </source>
</evidence>
<evidence type="ECO:0000256" key="14">
    <source>
        <dbReference type="HAMAP-Rule" id="MF_01106"/>
    </source>
</evidence>
<keyword evidence="9 14" id="KW-0511">Multifunctional enzyme</keyword>
<feature type="chain" id="PRO_5023540104" description="Arginine biosynthesis bifunctional protein ArgJ beta chain" evidence="14">
    <location>
        <begin position="188"/>
        <end position="405"/>
    </location>
</feature>
<feature type="chain" id="PRO_5023540102" description="Arginine biosynthesis bifunctional protein ArgJ alpha chain" evidence="14">
    <location>
        <begin position="1"/>
        <end position="187"/>
    </location>
</feature>
<evidence type="ECO:0000256" key="9">
    <source>
        <dbReference type="ARBA" id="ARBA00023268"/>
    </source>
</evidence>
<keyword evidence="6 14" id="KW-0028">Amino-acid biosynthesis</keyword>
<feature type="binding site" evidence="14">
    <location>
        <position position="400"/>
    </location>
    <ligand>
        <name>substrate</name>
    </ligand>
</feature>
<dbReference type="Pfam" id="PF01960">
    <property type="entry name" value="ArgJ"/>
    <property type="match status" value="1"/>
</dbReference>
<evidence type="ECO:0000256" key="12">
    <source>
        <dbReference type="ARBA" id="ARBA00049439"/>
    </source>
</evidence>
<evidence type="ECO:0000256" key="3">
    <source>
        <dbReference type="ARBA" id="ARBA00011475"/>
    </source>
</evidence>
<dbReference type="InterPro" id="IPR002813">
    <property type="entry name" value="Arg_biosynth_ArgJ"/>
</dbReference>
<proteinExistence type="inferred from homology"/>
<accession>A0A5D8QHF0</accession>
<dbReference type="InterPro" id="IPR042195">
    <property type="entry name" value="ArgJ_beta_C"/>
</dbReference>
<dbReference type="EMBL" id="VTPS01000001">
    <property type="protein sequence ID" value="TZE83624.1"/>
    <property type="molecule type" value="Genomic_DNA"/>
</dbReference>
<dbReference type="NCBIfam" id="TIGR00120">
    <property type="entry name" value="ArgJ"/>
    <property type="match status" value="1"/>
</dbReference>
<dbReference type="EC" id="2.3.1.35" evidence="14"/>
<feature type="binding site" evidence="14">
    <location>
        <position position="151"/>
    </location>
    <ligand>
        <name>substrate</name>
    </ligand>
</feature>
<dbReference type="FunFam" id="3.30.2330.10:FF:000001">
    <property type="entry name" value="Arginine biosynthesis bifunctional protein ArgJ, mitochondrial"/>
    <property type="match status" value="1"/>
</dbReference>
<keyword evidence="5 14" id="KW-0055">Arginine biosynthesis</keyword>
<dbReference type="HAMAP" id="MF_01106">
    <property type="entry name" value="ArgJ"/>
    <property type="match status" value="1"/>
</dbReference>
<evidence type="ECO:0000256" key="13">
    <source>
        <dbReference type="ARBA" id="ARBA00054976"/>
    </source>
</evidence>
<keyword evidence="7 14" id="KW-0808">Transferase</keyword>
<evidence type="ECO:0000256" key="6">
    <source>
        <dbReference type="ARBA" id="ARBA00022605"/>
    </source>
</evidence>
<sequence>MDIIFNKGGITAPEGFLASGVHCGIKKCKKDIAVVYSRVPAAAAGVFTTNKVKAAPLKVTMENLKNRKAQAIVVNSGNANACTGEDGLKDAKEMAELTAKQLKCGVEDVVVASTGVIGVKMPMDKVRDGIVKCCSTVSKEGGSDAACAIMTTDTFKKEVTVSMNIGGKKITIGAMAKGSGMIHPNMATMLCFISTDARIKEDALEKALRLATARSFNMISVDGDTSTNDMAVIFANGLAGNRLIEQETEDFDEFYRGLEIVCVELAKMMVKDGEGATKFMEVEVKNAPDDLSAVMAARSITRSNLVKTAIFGEDANWGRIICAVGYSGVDFDPNLVDIYISGKGGELMLAQNGMGIDFSEDKAKELLKEKDIKVIVDLKQGCGHATAWGCDLSYDYVKINGSYRT</sequence>
<dbReference type="GO" id="GO:0005737">
    <property type="term" value="C:cytoplasm"/>
    <property type="evidence" value="ECO:0007669"/>
    <property type="project" value="UniProtKB-SubCell"/>
</dbReference>
<dbReference type="Gene3D" id="3.60.70.12">
    <property type="entry name" value="L-amino peptidase D-ALA esterase/amidase"/>
    <property type="match status" value="1"/>
</dbReference>
<dbReference type="FunFam" id="3.60.70.12:FF:000001">
    <property type="entry name" value="Arginine biosynthesis bifunctional protein ArgJ, chloroplastic"/>
    <property type="match status" value="1"/>
</dbReference>
<dbReference type="Proteomes" id="UP000322976">
    <property type="component" value="Unassembled WGS sequence"/>
</dbReference>
<dbReference type="GO" id="GO:0006592">
    <property type="term" value="P:ornithine biosynthetic process"/>
    <property type="evidence" value="ECO:0007669"/>
    <property type="project" value="TreeGrafter"/>
</dbReference>
<feature type="site" description="Involved in the stabilization of negative charge on the oxyanion by the formation of the oxyanion hole" evidence="14">
    <location>
        <position position="114"/>
    </location>
</feature>
<keyword evidence="10 14" id="KW-0012">Acyltransferase</keyword>
<feature type="binding site" evidence="14">
    <location>
        <position position="188"/>
    </location>
    <ligand>
        <name>substrate</name>
    </ligand>
</feature>
<dbReference type="PANTHER" id="PTHR23100:SF0">
    <property type="entry name" value="ARGININE BIOSYNTHESIS BIFUNCTIONAL PROTEIN ARGJ, MITOCHONDRIAL"/>
    <property type="match status" value="1"/>
</dbReference>
<dbReference type="GO" id="GO:0004358">
    <property type="term" value="F:L-glutamate N-acetyltransferase activity, acting on acetyl-L-ornithine as donor"/>
    <property type="evidence" value="ECO:0007669"/>
    <property type="project" value="UniProtKB-UniRule"/>
</dbReference>
<name>A0A5D8QHF0_9THEO</name>
<dbReference type="GO" id="GO:0006526">
    <property type="term" value="P:L-arginine biosynthetic process"/>
    <property type="evidence" value="ECO:0007669"/>
    <property type="project" value="UniProtKB-UniRule"/>
</dbReference>
<organism evidence="15 16">
    <name type="scientific">Calorimonas adulescens</name>
    <dbReference type="NCBI Taxonomy" id="2606906"/>
    <lineage>
        <taxon>Bacteria</taxon>
        <taxon>Bacillati</taxon>
        <taxon>Bacillota</taxon>
        <taxon>Clostridia</taxon>
        <taxon>Thermoanaerobacterales</taxon>
        <taxon>Thermoanaerobacteraceae</taxon>
        <taxon>Calorimonas</taxon>
    </lineage>
</organism>
<keyword evidence="4 14" id="KW-0963">Cytoplasm</keyword>
<comment type="similarity">
    <text evidence="2 14">Belongs to the ArgJ family.</text>
</comment>
<comment type="subcellular location">
    <subcellularLocation>
        <location evidence="1 14">Cytoplasm</location>
    </subcellularLocation>
</comment>
<comment type="pathway">
    <text evidence="14">Amino-acid biosynthesis; L-arginine biosynthesis; N(2)-acetyl-L-ornithine from L-glutamate: step 1/4.</text>
</comment>
<dbReference type="InterPro" id="IPR016117">
    <property type="entry name" value="ArgJ-like_dom_sf"/>
</dbReference>
<protein>
    <recommendedName>
        <fullName evidence="14">Arginine biosynthesis bifunctional protein ArgJ</fullName>
    </recommendedName>
    <domain>
        <recommendedName>
            <fullName evidence="14">Glutamate N-acetyltransferase</fullName>
            <ecNumber evidence="14">2.3.1.35</ecNumber>
        </recommendedName>
        <alternativeName>
            <fullName evidence="14">Ornithine acetyltransferase</fullName>
            <shortName evidence="14">OATase</shortName>
        </alternativeName>
        <alternativeName>
            <fullName evidence="14">Ornithine transacetylase</fullName>
        </alternativeName>
    </domain>
    <domain>
        <recommendedName>
            <fullName evidence="14">Amino-acid acetyltransferase</fullName>
            <ecNumber evidence="14">2.3.1.1</ecNumber>
        </recommendedName>
        <alternativeName>
            <fullName evidence="14">N-acetylglutamate synthase</fullName>
            <shortName evidence="14">AGSase</shortName>
        </alternativeName>
    </domain>
    <component>
        <recommendedName>
            <fullName evidence="14">Arginine biosynthesis bifunctional protein ArgJ alpha chain</fullName>
        </recommendedName>
    </component>
    <component>
        <recommendedName>
            <fullName evidence="14">Arginine biosynthesis bifunctional protein ArgJ beta chain</fullName>
        </recommendedName>
    </component>
</protein>
<feature type="binding site" evidence="14">
    <location>
        <position position="274"/>
    </location>
    <ligand>
        <name>substrate</name>
    </ligand>
</feature>
<feature type="binding site" evidence="14">
    <location>
        <position position="405"/>
    </location>
    <ligand>
        <name>substrate</name>
    </ligand>
</feature>
<comment type="pathway">
    <text evidence="14">Amino-acid biosynthesis; L-arginine biosynthesis; L-ornithine and N-acetyl-L-glutamate from L-glutamate and N(2)-acetyl-L-ornithine (cyclic): step 1/1.</text>
</comment>
<dbReference type="FunFam" id="3.10.20.340:FF:000001">
    <property type="entry name" value="Arginine biosynthesis bifunctional protein ArgJ, chloroplastic"/>
    <property type="match status" value="1"/>
</dbReference>